<dbReference type="EMBL" id="BAFN01000001">
    <property type="protein sequence ID" value="GAN31551.1"/>
    <property type="molecule type" value="Genomic_DNA"/>
</dbReference>
<protein>
    <submittedName>
        <fullName evidence="6">AcrA family multidrug efflux pump protein</fullName>
    </submittedName>
</protein>
<dbReference type="InterPro" id="IPR058625">
    <property type="entry name" value="MdtA-like_BSH"/>
</dbReference>
<comment type="subcellular location">
    <subcellularLocation>
        <location evidence="1">Cell envelope</location>
    </subcellularLocation>
</comment>
<keyword evidence="7" id="KW-1185">Reference proteome</keyword>
<dbReference type="PANTHER" id="PTHR30158:SF23">
    <property type="entry name" value="MULTIDRUG RESISTANCE PROTEIN MEXA"/>
    <property type="match status" value="1"/>
</dbReference>
<feature type="domain" description="Multidrug resistance protein MdtA-like barrel-sandwich hybrid" evidence="3">
    <location>
        <begin position="66"/>
        <end position="184"/>
    </location>
</feature>
<feature type="domain" description="Multidrug resistance protein MdtA-like beta-barrel" evidence="4">
    <location>
        <begin position="199"/>
        <end position="275"/>
    </location>
</feature>
<dbReference type="InterPro" id="IPR058627">
    <property type="entry name" value="MdtA-like_C"/>
</dbReference>
<dbReference type="Pfam" id="PF25917">
    <property type="entry name" value="BSH_RND"/>
    <property type="match status" value="1"/>
</dbReference>
<feature type="domain" description="Multidrug resistance protein MdtA-like C-terminal permuted SH3" evidence="5">
    <location>
        <begin position="280"/>
        <end position="340"/>
    </location>
</feature>
<dbReference type="Gene3D" id="2.40.50.100">
    <property type="match status" value="1"/>
</dbReference>
<dbReference type="Pfam" id="PF25967">
    <property type="entry name" value="RND-MFP_C"/>
    <property type="match status" value="1"/>
</dbReference>
<evidence type="ECO:0000313" key="6">
    <source>
        <dbReference type="EMBL" id="GAN31551.1"/>
    </source>
</evidence>
<dbReference type="Pfam" id="PF25944">
    <property type="entry name" value="Beta-barrel_RND"/>
    <property type="match status" value="1"/>
</dbReference>
<evidence type="ECO:0000259" key="5">
    <source>
        <dbReference type="Pfam" id="PF25967"/>
    </source>
</evidence>
<gene>
    <name evidence="6" type="ORF">BROSI_A0052</name>
</gene>
<dbReference type="Gene3D" id="1.10.287.470">
    <property type="entry name" value="Helix hairpin bin"/>
    <property type="match status" value="1"/>
</dbReference>
<evidence type="ECO:0000256" key="1">
    <source>
        <dbReference type="ARBA" id="ARBA00004196"/>
    </source>
</evidence>
<comment type="similarity">
    <text evidence="2">Belongs to the membrane fusion protein (MFP) (TC 8.A.1) family.</text>
</comment>
<reference evidence="7" key="1">
    <citation type="journal article" date="2015" name="Genome Announc.">
        <title>Draft Genome Sequence of an Anaerobic Ammonium-Oxidizing Bacterium, "Candidatus Brocadia sinica".</title>
        <authorList>
            <person name="Oshiki M."/>
            <person name="Shinyako-Hata K."/>
            <person name="Satoh H."/>
            <person name="Okabe S."/>
        </authorList>
    </citation>
    <scope>NUCLEOTIDE SEQUENCE [LARGE SCALE GENOMIC DNA]</scope>
    <source>
        <strain evidence="7">JPN1</strain>
    </source>
</reference>
<sequence length="367" mass="42034">MSEILMTRMLILVSLIALLCHTGCDETVHGEHKKEEVKFQVTSPARKGTSITREYVCQIHAIQHIELRALERGYLKKIFVDEGQLVKKGQLMFQIMPIIYHAELKKAQAEAKAAEIEYLNTKSLADDNVVSPNELAMAKARFDKAKAEQELARAHLMFTEIRAPFDGLMGRFQVRLGSLLEEGELLTTLSDNSEMWAYFNVPEAEYLDYKTRIKNDSPIQVKLQMANNQIFEYPGVVTTIEADFNNETGNIAFRATFHNPERLLRHGETGNILMTEPLINALLIPQKATFEIMDKKYVFVIDENNVVRTRQIIVGEEMPHLFVVKEGLTENDKILLEGLRKVRDKDEITYEFLDPDSVMSHLELYAE</sequence>
<comment type="caution">
    <text evidence="6">The sequence shown here is derived from an EMBL/GenBank/DDBJ whole genome shotgun (WGS) entry which is preliminary data.</text>
</comment>
<dbReference type="InterPro" id="IPR006143">
    <property type="entry name" value="RND_pump_MFP"/>
</dbReference>
<organism evidence="6 7">
    <name type="scientific">Candidatus Brocadia sinica JPN1</name>
    <dbReference type="NCBI Taxonomy" id="1197129"/>
    <lineage>
        <taxon>Bacteria</taxon>
        <taxon>Pseudomonadati</taxon>
        <taxon>Planctomycetota</taxon>
        <taxon>Candidatus Brocadiia</taxon>
        <taxon>Candidatus Brocadiales</taxon>
        <taxon>Candidatus Brocadiaceae</taxon>
        <taxon>Candidatus Brocadia</taxon>
    </lineage>
</organism>
<accession>A0ABQ0JS41</accession>
<dbReference type="NCBIfam" id="TIGR01730">
    <property type="entry name" value="RND_mfp"/>
    <property type="match status" value="1"/>
</dbReference>
<proteinExistence type="inferred from homology"/>
<evidence type="ECO:0000256" key="2">
    <source>
        <dbReference type="ARBA" id="ARBA00009477"/>
    </source>
</evidence>
<dbReference type="SUPFAM" id="SSF111369">
    <property type="entry name" value="HlyD-like secretion proteins"/>
    <property type="match status" value="1"/>
</dbReference>
<dbReference type="Proteomes" id="UP000032309">
    <property type="component" value="Unassembled WGS sequence"/>
</dbReference>
<dbReference type="InterPro" id="IPR058626">
    <property type="entry name" value="MdtA-like_b-barrel"/>
</dbReference>
<evidence type="ECO:0000259" key="4">
    <source>
        <dbReference type="Pfam" id="PF25944"/>
    </source>
</evidence>
<evidence type="ECO:0000259" key="3">
    <source>
        <dbReference type="Pfam" id="PF25917"/>
    </source>
</evidence>
<dbReference type="Gene3D" id="2.40.30.170">
    <property type="match status" value="1"/>
</dbReference>
<evidence type="ECO:0000313" key="7">
    <source>
        <dbReference type="Proteomes" id="UP000032309"/>
    </source>
</evidence>
<dbReference type="PANTHER" id="PTHR30158">
    <property type="entry name" value="ACRA/E-RELATED COMPONENT OF DRUG EFFLUX TRANSPORTER"/>
    <property type="match status" value="1"/>
</dbReference>
<dbReference type="Gene3D" id="2.40.420.20">
    <property type="match status" value="1"/>
</dbReference>
<name>A0ABQ0JS41_9BACT</name>